<dbReference type="AlphaFoldDB" id="A0A834L8X9"/>
<keyword evidence="1" id="KW-0472">Membrane</keyword>
<reference evidence="2" key="1">
    <citation type="submission" date="2019-11" db="EMBL/GenBank/DDBJ databases">
        <authorList>
            <person name="Liu Y."/>
            <person name="Hou J."/>
            <person name="Li T.-Q."/>
            <person name="Guan C.-H."/>
            <person name="Wu X."/>
            <person name="Wu H.-Z."/>
            <person name="Ling F."/>
            <person name="Zhang R."/>
            <person name="Shi X.-G."/>
            <person name="Ren J.-P."/>
            <person name="Chen E.-F."/>
            <person name="Sun J.-M."/>
        </authorList>
    </citation>
    <scope>NUCLEOTIDE SEQUENCE</scope>
    <source>
        <strain evidence="2">Adult_tree_wgs_1</strain>
        <tissue evidence="2">Leaves</tissue>
    </source>
</reference>
<evidence type="ECO:0000313" key="2">
    <source>
        <dbReference type="EMBL" id="KAF7123949.1"/>
    </source>
</evidence>
<dbReference type="Proteomes" id="UP000626092">
    <property type="component" value="Unassembled WGS sequence"/>
</dbReference>
<keyword evidence="3" id="KW-1185">Reference proteome</keyword>
<comment type="caution">
    <text evidence="2">The sequence shown here is derived from an EMBL/GenBank/DDBJ whole genome shotgun (WGS) entry which is preliminary data.</text>
</comment>
<sequence>MTDLLFKTKTYAMLTYFALGATISSIAATYWISLSIISKDVKTTDPKRITVYIIGILGLTLVPFLLFRMIARIVGEKKRRNRARVNRLSLTNNQASENEANV</sequence>
<protein>
    <submittedName>
        <fullName evidence="2">Uncharacterized protein</fullName>
    </submittedName>
</protein>
<gene>
    <name evidence="2" type="ORF">RHSIM_Rhsim12G0049200</name>
</gene>
<evidence type="ECO:0000313" key="3">
    <source>
        <dbReference type="Proteomes" id="UP000626092"/>
    </source>
</evidence>
<dbReference type="EMBL" id="WJXA01000012">
    <property type="protein sequence ID" value="KAF7123949.1"/>
    <property type="molecule type" value="Genomic_DNA"/>
</dbReference>
<keyword evidence="1" id="KW-0812">Transmembrane</keyword>
<evidence type="ECO:0000256" key="1">
    <source>
        <dbReference type="SAM" id="Phobius"/>
    </source>
</evidence>
<proteinExistence type="predicted"/>
<keyword evidence="1" id="KW-1133">Transmembrane helix</keyword>
<name>A0A834L8X9_RHOSS</name>
<feature type="transmembrane region" description="Helical" evidence="1">
    <location>
        <begin position="12"/>
        <end position="37"/>
    </location>
</feature>
<feature type="transmembrane region" description="Helical" evidence="1">
    <location>
        <begin position="49"/>
        <end position="71"/>
    </location>
</feature>
<accession>A0A834L8X9</accession>
<organism evidence="2 3">
    <name type="scientific">Rhododendron simsii</name>
    <name type="common">Sims's rhododendron</name>
    <dbReference type="NCBI Taxonomy" id="118357"/>
    <lineage>
        <taxon>Eukaryota</taxon>
        <taxon>Viridiplantae</taxon>
        <taxon>Streptophyta</taxon>
        <taxon>Embryophyta</taxon>
        <taxon>Tracheophyta</taxon>
        <taxon>Spermatophyta</taxon>
        <taxon>Magnoliopsida</taxon>
        <taxon>eudicotyledons</taxon>
        <taxon>Gunneridae</taxon>
        <taxon>Pentapetalae</taxon>
        <taxon>asterids</taxon>
        <taxon>Ericales</taxon>
        <taxon>Ericaceae</taxon>
        <taxon>Ericoideae</taxon>
        <taxon>Rhodoreae</taxon>
        <taxon>Rhododendron</taxon>
    </lineage>
</organism>